<feature type="binding site" evidence="15">
    <location>
        <position position="146"/>
    </location>
    <ligand>
        <name>FAD</name>
        <dbReference type="ChEBI" id="CHEBI:57692"/>
    </ligand>
</feature>
<dbReference type="InterPro" id="IPR004099">
    <property type="entry name" value="Pyr_nucl-diS_OxRdtase_dimer"/>
</dbReference>
<comment type="catalytic activity">
    <reaction evidence="13 17">
        <text>N(6)-[(R)-dihydrolipoyl]-L-lysyl-[protein] + NAD(+) = N(6)-[(R)-lipoyl]-L-lysyl-[protein] + NADH + H(+)</text>
        <dbReference type="Rhea" id="RHEA:15045"/>
        <dbReference type="Rhea" id="RHEA-COMP:10474"/>
        <dbReference type="Rhea" id="RHEA-COMP:10475"/>
        <dbReference type="ChEBI" id="CHEBI:15378"/>
        <dbReference type="ChEBI" id="CHEBI:57540"/>
        <dbReference type="ChEBI" id="CHEBI:57945"/>
        <dbReference type="ChEBI" id="CHEBI:83099"/>
        <dbReference type="ChEBI" id="CHEBI:83100"/>
        <dbReference type="EC" id="1.8.1.4"/>
    </reaction>
</comment>
<dbReference type="SUPFAM" id="SSF55424">
    <property type="entry name" value="FAD/NAD-linked reductases, dimerisation (C-terminal) domain"/>
    <property type="match status" value="1"/>
</dbReference>
<evidence type="ECO:0000256" key="16">
    <source>
        <dbReference type="PIRSR" id="PIRSR000350-4"/>
    </source>
</evidence>
<dbReference type="PROSITE" id="PS00076">
    <property type="entry name" value="PYRIDINE_REDOX_1"/>
    <property type="match status" value="1"/>
</dbReference>
<dbReference type="Pfam" id="PF02852">
    <property type="entry name" value="Pyr_redox_dim"/>
    <property type="match status" value="1"/>
</dbReference>
<comment type="subcellular location">
    <subcellularLocation>
        <location evidence="1">Cytoplasm</location>
    </subcellularLocation>
</comment>
<evidence type="ECO:0000256" key="12">
    <source>
        <dbReference type="ARBA" id="ARBA00023284"/>
    </source>
</evidence>
<evidence type="ECO:0000256" key="14">
    <source>
        <dbReference type="PIRSR" id="PIRSR000350-2"/>
    </source>
</evidence>
<evidence type="ECO:0000256" key="10">
    <source>
        <dbReference type="ARBA" id="ARBA00023027"/>
    </source>
</evidence>
<comment type="miscellaneous">
    <text evidence="17">The active site is a redox-active disulfide bond.</text>
</comment>
<keyword evidence="20" id="KW-1185">Reference proteome</keyword>
<dbReference type="Proteomes" id="UP000184052">
    <property type="component" value="Unassembled WGS sequence"/>
</dbReference>
<dbReference type="RefSeq" id="WP_073048565.1">
    <property type="nucleotide sequence ID" value="NZ_FQZL01000007.1"/>
</dbReference>
<comment type="cofactor">
    <cofactor evidence="15 17">
        <name>FAD</name>
        <dbReference type="ChEBI" id="CHEBI:57692"/>
    </cofactor>
    <text evidence="15 17">Binds 1 FAD per subunit.</text>
</comment>
<dbReference type="GO" id="GO:0005737">
    <property type="term" value="C:cytoplasm"/>
    <property type="evidence" value="ECO:0007669"/>
    <property type="project" value="UniProtKB-SubCell"/>
</dbReference>
<dbReference type="Gene3D" id="3.50.50.60">
    <property type="entry name" value="FAD/NAD(P)-binding domain"/>
    <property type="match status" value="2"/>
</dbReference>
<feature type="binding site" evidence="15">
    <location>
        <position position="297"/>
    </location>
    <ligand>
        <name>NAD(+)</name>
        <dbReference type="ChEBI" id="CHEBI:57540"/>
    </ligand>
</feature>
<dbReference type="AlphaFoldDB" id="A0A1M6EGX0"/>
<reference evidence="19 20" key="1">
    <citation type="submission" date="2016-11" db="EMBL/GenBank/DDBJ databases">
        <authorList>
            <person name="Jaros S."/>
            <person name="Januszkiewicz K."/>
            <person name="Wedrychowicz H."/>
        </authorList>
    </citation>
    <scope>NUCLEOTIDE SEQUENCE [LARGE SCALE GENOMIC DNA]</scope>
    <source>
        <strain evidence="19 20">DSM 17477</strain>
    </source>
</reference>
<organism evidence="19 20">
    <name type="scientific">Dethiosulfatibacter aminovorans DSM 17477</name>
    <dbReference type="NCBI Taxonomy" id="1121476"/>
    <lineage>
        <taxon>Bacteria</taxon>
        <taxon>Bacillati</taxon>
        <taxon>Bacillota</taxon>
        <taxon>Tissierellia</taxon>
        <taxon>Dethiosulfatibacter</taxon>
    </lineage>
</organism>
<dbReference type="InterPro" id="IPR001100">
    <property type="entry name" value="Pyr_nuc-diS_OxRdtase"/>
</dbReference>
<protein>
    <recommendedName>
        <fullName evidence="4 17">Dihydrolipoyl dehydrogenase</fullName>
        <ecNumber evidence="3 17">1.8.1.4</ecNumber>
    </recommendedName>
</protein>
<feature type="domain" description="Lipoyl-binding" evidence="18">
    <location>
        <begin position="1"/>
        <end position="75"/>
    </location>
</feature>
<dbReference type="PANTHER" id="PTHR22912">
    <property type="entry name" value="DISULFIDE OXIDOREDUCTASE"/>
    <property type="match status" value="1"/>
</dbReference>
<name>A0A1M6EGX0_9FIRM</name>
<evidence type="ECO:0000256" key="7">
    <source>
        <dbReference type="ARBA" id="ARBA00022823"/>
    </source>
</evidence>
<keyword evidence="6 17" id="KW-0285">Flavoprotein</keyword>
<dbReference type="InterPro" id="IPR006258">
    <property type="entry name" value="Lipoamide_DH"/>
</dbReference>
<evidence type="ECO:0000256" key="1">
    <source>
        <dbReference type="ARBA" id="ARBA00004496"/>
    </source>
</evidence>
<evidence type="ECO:0000256" key="13">
    <source>
        <dbReference type="ARBA" id="ARBA00049187"/>
    </source>
</evidence>
<dbReference type="PANTHER" id="PTHR22912:SF217">
    <property type="entry name" value="DIHYDROLIPOYL DEHYDROGENASE"/>
    <property type="match status" value="1"/>
</dbReference>
<dbReference type="PRINTS" id="PR00368">
    <property type="entry name" value="FADPNR"/>
</dbReference>
<evidence type="ECO:0000256" key="17">
    <source>
        <dbReference type="RuleBase" id="RU003692"/>
    </source>
</evidence>
<dbReference type="EMBL" id="FQZL01000007">
    <property type="protein sequence ID" value="SHI84726.1"/>
    <property type="molecule type" value="Genomic_DNA"/>
</dbReference>
<dbReference type="SUPFAM" id="SSF51905">
    <property type="entry name" value="FAD/NAD(P)-binding domain"/>
    <property type="match status" value="1"/>
</dbReference>
<evidence type="ECO:0000256" key="2">
    <source>
        <dbReference type="ARBA" id="ARBA00007532"/>
    </source>
</evidence>
<dbReference type="PIRSF" id="PIRSF000350">
    <property type="entry name" value="Mercury_reductase_MerA"/>
    <property type="match status" value="1"/>
</dbReference>
<keyword evidence="15" id="KW-0547">Nucleotide-binding</keyword>
<evidence type="ECO:0000256" key="8">
    <source>
        <dbReference type="ARBA" id="ARBA00022827"/>
    </source>
</evidence>
<feature type="binding site" evidence="15">
    <location>
        <position position="407"/>
    </location>
    <ligand>
        <name>FAD</name>
        <dbReference type="ChEBI" id="CHEBI:57692"/>
    </ligand>
</feature>
<dbReference type="InterPro" id="IPR050151">
    <property type="entry name" value="Class-I_Pyr_Nuc-Dis_Oxidored"/>
</dbReference>
<dbReference type="InterPro" id="IPR036188">
    <property type="entry name" value="FAD/NAD-bd_sf"/>
</dbReference>
<keyword evidence="10 15" id="KW-0520">NAD</keyword>
<dbReference type="GO" id="GO:0050660">
    <property type="term" value="F:flavin adenine dinucleotide binding"/>
    <property type="evidence" value="ECO:0007669"/>
    <property type="project" value="InterPro"/>
</dbReference>
<dbReference type="Pfam" id="PF07992">
    <property type="entry name" value="Pyr_redox_2"/>
    <property type="match status" value="1"/>
</dbReference>
<keyword evidence="9 17" id="KW-0560">Oxidoreductase</keyword>
<dbReference type="STRING" id="1121476.SAMN02745751_01194"/>
<dbReference type="InterPro" id="IPR016156">
    <property type="entry name" value="FAD/NAD-linked_Rdtase_dimer_sf"/>
</dbReference>
<evidence type="ECO:0000256" key="3">
    <source>
        <dbReference type="ARBA" id="ARBA00012608"/>
    </source>
</evidence>
<dbReference type="Gene3D" id="2.40.50.100">
    <property type="match status" value="1"/>
</dbReference>
<evidence type="ECO:0000256" key="4">
    <source>
        <dbReference type="ARBA" id="ARBA00016961"/>
    </source>
</evidence>
<comment type="similarity">
    <text evidence="2 17">Belongs to the class-I pyridine nucleotide-disulfide oxidoreductase family.</text>
</comment>
<evidence type="ECO:0000256" key="6">
    <source>
        <dbReference type="ARBA" id="ARBA00022630"/>
    </source>
</evidence>
<keyword evidence="5" id="KW-0963">Cytoplasm</keyword>
<dbReference type="FunFam" id="3.30.390.30:FF:000001">
    <property type="entry name" value="Dihydrolipoyl dehydrogenase"/>
    <property type="match status" value="1"/>
</dbReference>
<evidence type="ECO:0000259" key="18">
    <source>
        <dbReference type="PROSITE" id="PS50968"/>
    </source>
</evidence>
<dbReference type="PROSITE" id="PS50968">
    <property type="entry name" value="BIOTINYL_LIPOYL"/>
    <property type="match status" value="1"/>
</dbReference>
<evidence type="ECO:0000256" key="9">
    <source>
        <dbReference type="ARBA" id="ARBA00023002"/>
    </source>
</evidence>
<evidence type="ECO:0000313" key="19">
    <source>
        <dbReference type="EMBL" id="SHI84726.1"/>
    </source>
</evidence>
<gene>
    <name evidence="19" type="ORF">SAMN02745751_01194</name>
</gene>
<dbReference type="InterPro" id="IPR011053">
    <property type="entry name" value="Single_hybrid_motif"/>
</dbReference>
<dbReference type="Pfam" id="PF00364">
    <property type="entry name" value="Biotin_lipoyl"/>
    <property type="match status" value="1"/>
</dbReference>
<keyword evidence="8 15" id="KW-0274">FAD</keyword>
<evidence type="ECO:0000256" key="11">
    <source>
        <dbReference type="ARBA" id="ARBA00023157"/>
    </source>
</evidence>
<feature type="disulfide bond" description="Redox-active" evidence="16">
    <location>
        <begin position="137"/>
        <end position="142"/>
    </location>
</feature>
<feature type="active site" description="Proton acceptor" evidence="14">
    <location>
        <position position="539"/>
    </location>
</feature>
<dbReference type="GO" id="GO:0004148">
    <property type="term" value="F:dihydrolipoyl dehydrogenase (NADH) activity"/>
    <property type="evidence" value="ECO:0007669"/>
    <property type="project" value="UniProtKB-EC"/>
</dbReference>
<dbReference type="SUPFAM" id="SSF51230">
    <property type="entry name" value="Single hybrid motif"/>
    <property type="match status" value="1"/>
</dbReference>
<dbReference type="Gene3D" id="3.30.390.30">
    <property type="match status" value="1"/>
</dbReference>
<dbReference type="PRINTS" id="PR00411">
    <property type="entry name" value="PNDRDTASEI"/>
</dbReference>
<dbReference type="OrthoDB" id="9800167at2"/>
<dbReference type="InterPro" id="IPR003016">
    <property type="entry name" value="2-oxoA_DH_lipoyl-BS"/>
</dbReference>
<evidence type="ECO:0000256" key="15">
    <source>
        <dbReference type="PIRSR" id="PIRSR000350-3"/>
    </source>
</evidence>
<dbReference type="PROSITE" id="PS00189">
    <property type="entry name" value="LIPOYL"/>
    <property type="match status" value="1"/>
</dbReference>
<sequence>MDILLTKIKGHDRKGVIGCIEVKKGDSVKSGDTLLTIETSKSAVDITSEYDGTITEILVEAGQEVSIGDKLFTVDGKKAEAKKAAYSFGLAKAKVETLDVDLVVIGAGPGGYEAAISAAKEGLDTVIIEREKLGGTCLNWGCIPTKAFVKSASLFSEMKKSEEFGIFSSNLSVDMKKVLERKNSIVETLGGGIEYLLSSNKVRTVMGEAKIESANCIKVKNKKEDLTINTKNLILAMGSQAMKINIPGSNLDGVLTNKELLDIEEIPESLTIIGGGVIGMEFAFVFSSFGTKVTIVEFLDEIINIIDDDVREVIYNEAIEKGITIYTSSRADEIIKTEDDKLITKFVKNDESRFVVSEKVLMCVGRVANLEGVDWEKLGIDLNERKNAVKVNDKMETSAENVYAIGDLNGRMQLAHVASHQGFTAVKNILGESHEMKYNNVPSAIFTIPEIAVTGYSEKEAKNLGVEIAIGKFNFAGNGKALTAGEPEGFVKIIYDKTSDKAIGGSIIGPHASDLISIITNMIENGTSQKDASEVIYAHPTTAEAVHEGILDIYGKAIHK</sequence>
<proteinExistence type="inferred from homology"/>
<dbReference type="InterPro" id="IPR000089">
    <property type="entry name" value="Biotin_lipoyl"/>
</dbReference>
<dbReference type="EC" id="1.8.1.4" evidence="3 17"/>
<keyword evidence="11" id="KW-1015">Disulfide bond</keyword>
<evidence type="ECO:0000313" key="20">
    <source>
        <dbReference type="Proteomes" id="UP000184052"/>
    </source>
</evidence>
<keyword evidence="12 17" id="KW-0676">Redox-active center</keyword>
<dbReference type="InterPro" id="IPR012999">
    <property type="entry name" value="Pyr_OxRdtase_I_AS"/>
</dbReference>
<evidence type="ECO:0000256" key="5">
    <source>
        <dbReference type="ARBA" id="ARBA00022490"/>
    </source>
</evidence>
<keyword evidence="7" id="KW-0450">Lipoyl</keyword>
<dbReference type="NCBIfam" id="TIGR01350">
    <property type="entry name" value="lipoamide_DH"/>
    <property type="match status" value="1"/>
</dbReference>
<dbReference type="GO" id="GO:0006103">
    <property type="term" value="P:2-oxoglutarate metabolic process"/>
    <property type="evidence" value="ECO:0007669"/>
    <property type="project" value="TreeGrafter"/>
</dbReference>
<feature type="binding site" evidence="15">
    <location>
        <begin position="274"/>
        <end position="281"/>
    </location>
    <ligand>
        <name>NAD(+)</name>
        <dbReference type="ChEBI" id="CHEBI:57540"/>
    </ligand>
</feature>
<accession>A0A1M6EGX0</accession>
<dbReference type="CDD" id="cd06849">
    <property type="entry name" value="lipoyl_domain"/>
    <property type="match status" value="1"/>
</dbReference>
<dbReference type="InterPro" id="IPR023753">
    <property type="entry name" value="FAD/NAD-binding_dom"/>
</dbReference>
<feature type="binding site" evidence="15">
    <location>
        <position position="365"/>
    </location>
    <ligand>
        <name>NAD(+)</name>
        <dbReference type="ChEBI" id="CHEBI:57540"/>
    </ligand>
</feature>